<dbReference type="AlphaFoldDB" id="A0A4P2VUV4"/>
<accession>A0A4P2VUV4</accession>
<dbReference type="SMART" id="SM00448">
    <property type="entry name" value="REC"/>
    <property type="match status" value="1"/>
</dbReference>
<dbReference type="SUPFAM" id="SSF52172">
    <property type="entry name" value="CheY-like"/>
    <property type="match status" value="1"/>
</dbReference>
<dbReference type="InterPro" id="IPR050595">
    <property type="entry name" value="Bact_response_regulator"/>
</dbReference>
<proteinExistence type="predicted"/>
<evidence type="ECO:0000259" key="3">
    <source>
        <dbReference type="PROSITE" id="PS50110"/>
    </source>
</evidence>
<organism evidence="4 5">
    <name type="scientific">Fluviispira sanaruensis</name>
    <dbReference type="NCBI Taxonomy" id="2493639"/>
    <lineage>
        <taxon>Bacteria</taxon>
        <taxon>Pseudomonadati</taxon>
        <taxon>Bdellovibrionota</taxon>
        <taxon>Oligoflexia</taxon>
        <taxon>Silvanigrellales</taxon>
        <taxon>Silvanigrellaceae</taxon>
        <taxon>Fluviispira</taxon>
    </lineage>
</organism>
<dbReference type="Proteomes" id="UP000291236">
    <property type="component" value="Chromosome"/>
</dbReference>
<dbReference type="EMBL" id="AP019368">
    <property type="protein sequence ID" value="BBH52662.1"/>
    <property type="molecule type" value="Genomic_DNA"/>
</dbReference>
<dbReference type="InterPro" id="IPR011006">
    <property type="entry name" value="CheY-like_superfamily"/>
</dbReference>
<dbReference type="KEGG" id="sbf:JCM31447_11030"/>
<dbReference type="OrthoDB" id="5292972at2"/>
<reference evidence="4 5" key="1">
    <citation type="submission" date="2018-12" db="EMBL/GenBank/DDBJ databases">
        <title>Rubrispira sanarue gen. nov., sp., nov., a member of the order Silvanigrellales, isolated from a brackish lake in Hamamatsu Japan.</title>
        <authorList>
            <person name="Maejima Y."/>
            <person name="Iino T."/>
            <person name="Muraguchi Y."/>
            <person name="Fukuda K."/>
            <person name="Nojiri H."/>
            <person name="Ohkuma M."/>
            <person name="Moriuchi R."/>
            <person name="Dohra H."/>
            <person name="Kimbara K."/>
            <person name="Shintani M."/>
        </authorList>
    </citation>
    <scope>NUCLEOTIDE SEQUENCE [LARGE SCALE GENOMIC DNA]</scope>
    <source>
        <strain evidence="4 5">RF1110005</strain>
    </source>
</reference>
<gene>
    <name evidence="4" type="ORF">JCM31447_11030</name>
</gene>
<dbReference type="Pfam" id="PF00072">
    <property type="entry name" value="Response_reg"/>
    <property type="match status" value="1"/>
</dbReference>
<feature type="domain" description="Response regulatory" evidence="3">
    <location>
        <begin position="9"/>
        <end position="123"/>
    </location>
</feature>
<name>A0A4P2VUV4_FLUSA</name>
<dbReference type="RefSeq" id="WP_130607342.1">
    <property type="nucleotide sequence ID" value="NZ_AP019368.1"/>
</dbReference>
<sequence>MYGVEDEISILVADDDKDIQKLIFQTLKKFSKNICQVYDGSDAVRELTEKNYSVAIIDLNLPKVSGLDVLKSVKNLKLATVLIVFTGEDNLKVIKECMRNGAYDFLEKQSDKVIFEDTVKRAIEMYHFVTDRKKFLEFIVCEFGNITIDKFRKLDNEKQRKIFATVQSLLELKMTNKS</sequence>
<dbReference type="PANTHER" id="PTHR44591">
    <property type="entry name" value="STRESS RESPONSE REGULATOR PROTEIN 1"/>
    <property type="match status" value="1"/>
</dbReference>
<evidence type="ECO:0000256" key="2">
    <source>
        <dbReference type="PROSITE-ProRule" id="PRU00169"/>
    </source>
</evidence>
<dbReference type="InterPro" id="IPR001789">
    <property type="entry name" value="Sig_transdc_resp-reg_receiver"/>
</dbReference>
<keyword evidence="5" id="KW-1185">Reference proteome</keyword>
<dbReference type="GO" id="GO:0000160">
    <property type="term" value="P:phosphorelay signal transduction system"/>
    <property type="evidence" value="ECO:0007669"/>
    <property type="project" value="InterPro"/>
</dbReference>
<protein>
    <recommendedName>
        <fullName evidence="3">Response regulatory domain-containing protein</fullName>
    </recommendedName>
</protein>
<evidence type="ECO:0000313" key="4">
    <source>
        <dbReference type="EMBL" id="BBH52662.1"/>
    </source>
</evidence>
<dbReference type="Gene3D" id="3.40.50.2300">
    <property type="match status" value="1"/>
</dbReference>
<evidence type="ECO:0000313" key="5">
    <source>
        <dbReference type="Proteomes" id="UP000291236"/>
    </source>
</evidence>
<dbReference type="PROSITE" id="PS50110">
    <property type="entry name" value="RESPONSE_REGULATORY"/>
    <property type="match status" value="1"/>
</dbReference>
<dbReference type="PANTHER" id="PTHR44591:SF3">
    <property type="entry name" value="RESPONSE REGULATORY DOMAIN-CONTAINING PROTEIN"/>
    <property type="match status" value="1"/>
</dbReference>
<keyword evidence="1 2" id="KW-0597">Phosphoprotein</keyword>
<feature type="modified residue" description="4-aspartylphosphate" evidence="2">
    <location>
        <position position="58"/>
    </location>
</feature>
<evidence type="ECO:0000256" key="1">
    <source>
        <dbReference type="ARBA" id="ARBA00022553"/>
    </source>
</evidence>